<dbReference type="GeneID" id="89976075"/>
<keyword evidence="3" id="KW-1185">Reference proteome</keyword>
<dbReference type="GO" id="GO:0009277">
    <property type="term" value="C:fungal-type cell wall"/>
    <property type="evidence" value="ECO:0007669"/>
    <property type="project" value="TreeGrafter"/>
</dbReference>
<dbReference type="PANTHER" id="PTHR20963">
    <property type="entry name" value="MULTIPLE INOSITOL POLYPHOSPHATE PHOSPHATASE-RELATED"/>
    <property type="match status" value="1"/>
</dbReference>
<dbReference type="GO" id="GO:0003993">
    <property type="term" value="F:acid phosphatase activity"/>
    <property type="evidence" value="ECO:0007669"/>
    <property type="project" value="TreeGrafter"/>
</dbReference>
<proteinExistence type="predicted"/>
<dbReference type="Proteomes" id="UP001358417">
    <property type="component" value="Unassembled WGS sequence"/>
</dbReference>
<dbReference type="Pfam" id="PF00328">
    <property type="entry name" value="His_Phos_2"/>
    <property type="match status" value="1"/>
</dbReference>
<name>A0AAV9NLE9_9EURO</name>
<evidence type="ECO:0000313" key="2">
    <source>
        <dbReference type="EMBL" id="KAK5061368.1"/>
    </source>
</evidence>
<evidence type="ECO:0008006" key="4">
    <source>
        <dbReference type="Google" id="ProtNLM"/>
    </source>
</evidence>
<comment type="caution">
    <text evidence="2">The sequence shown here is derived from an EMBL/GenBank/DDBJ whole genome shotgun (WGS) entry which is preliminary data.</text>
</comment>
<dbReference type="RefSeq" id="XP_064710465.1">
    <property type="nucleotide sequence ID" value="XM_064851462.1"/>
</dbReference>
<sequence>MLSRHGERYPTKNAGARHLQLLSRLHDPDITLDGPLSFLESWKYFTDPSDPAFENLTASGPYAGTLQAHNTGNLFRQRYDHLIPTNRRTKFWSCGSERDIETARNFADGFFGPEWASQNAAELEIIPETEDRAGDTLTPGDTCWRYIRDTTRGHDAGYAMLAQWQSRFTKPIAERLAKHASGLEFSMYDVYSMMEMCGFEILARGSSPWCEVFSHQEWLDFEYARDVLHFYRAGPGNDYAGAMGWLWLNATRGLLMNESSEDAYFSFVHDGDIVPVLATLQLLNEPLVEQELPTDHVKTDRHWRTSDVVPMGGRLVLERIVCETIDDRKIRFVRLVLNDGFVRPPGLPPAEEIEHAVELDYFQDFIGSRREVFGDFRSVCSLTEDAPDRITFLHQ</sequence>
<dbReference type="InterPro" id="IPR000560">
    <property type="entry name" value="His_Pase_clade-2"/>
</dbReference>
<keyword evidence="1" id="KW-0378">Hydrolase</keyword>
<dbReference type="Gene3D" id="3.40.50.1240">
    <property type="entry name" value="Phosphoglycerate mutase-like"/>
    <property type="match status" value="1"/>
</dbReference>
<gene>
    <name evidence="2" type="ORF">LTR84_007910</name>
</gene>
<evidence type="ECO:0000256" key="1">
    <source>
        <dbReference type="ARBA" id="ARBA00022801"/>
    </source>
</evidence>
<organism evidence="2 3">
    <name type="scientific">Exophiala bonariae</name>
    <dbReference type="NCBI Taxonomy" id="1690606"/>
    <lineage>
        <taxon>Eukaryota</taxon>
        <taxon>Fungi</taxon>
        <taxon>Dikarya</taxon>
        <taxon>Ascomycota</taxon>
        <taxon>Pezizomycotina</taxon>
        <taxon>Eurotiomycetes</taxon>
        <taxon>Chaetothyriomycetidae</taxon>
        <taxon>Chaetothyriales</taxon>
        <taxon>Herpotrichiellaceae</taxon>
        <taxon>Exophiala</taxon>
    </lineage>
</organism>
<dbReference type="InterPro" id="IPR029033">
    <property type="entry name" value="His_PPase_superfam"/>
</dbReference>
<evidence type="ECO:0000313" key="3">
    <source>
        <dbReference type="Proteomes" id="UP001358417"/>
    </source>
</evidence>
<dbReference type="SUPFAM" id="SSF53254">
    <property type="entry name" value="Phosphoglycerate mutase-like"/>
    <property type="match status" value="1"/>
</dbReference>
<dbReference type="CDD" id="cd07061">
    <property type="entry name" value="HP_HAP_like"/>
    <property type="match status" value="1"/>
</dbReference>
<dbReference type="AlphaFoldDB" id="A0AAV9NLE9"/>
<protein>
    <recommendedName>
        <fullName evidence="4">3-phytase</fullName>
    </recommendedName>
</protein>
<dbReference type="PANTHER" id="PTHR20963:SF18">
    <property type="entry name" value="ACID PHOSPHATASE PHO11-RELATED"/>
    <property type="match status" value="1"/>
</dbReference>
<dbReference type="EMBL" id="JAVRRD010000003">
    <property type="protein sequence ID" value="KAK5061368.1"/>
    <property type="molecule type" value="Genomic_DNA"/>
</dbReference>
<reference evidence="2 3" key="1">
    <citation type="submission" date="2023-08" db="EMBL/GenBank/DDBJ databases">
        <title>Black Yeasts Isolated from many extreme environments.</title>
        <authorList>
            <person name="Coleine C."/>
            <person name="Stajich J.E."/>
            <person name="Selbmann L."/>
        </authorList>
    </citation>
    <scope>NUCLEOTIDE SEQUENCE [LARGE SCALE GENOMIC DNA]</scope>
    <source>
        <strain evidence="2 3">CCFEE 5792</strain>
    </source>
</reference>
<accession>A0AAV9NLE9</accession>